<accession>A0A9W8DML5</accession>
<evidence type="ECO:0000256" key="2">
    <source>
        <dbReference type="ARBA" id="ARBA00010156"/>
    </source>
</evidence>
<evidence type="ECO:0000256" key="8">
    <source>
        <dbReference type="ARBA" id="ARBA00055833"/>
    </source>
</evidence>
<dbReference type="CDD" id="cd21452">
    <property type="entry name" value="DLC-like_DYNLL1_DYNLL2"/>
    <property type="match status" value="1"/>
</dbReference>
<dbReference type="GO" id="GO:0045505">
    <property type="term" value="F:dynein intermediate chain binding"/>
    <property type="evidence" value="ECO:0007669"/>
    <property type="project" value="TreeGrafter"/>
</dbReference>
<dbReference type="PANTHER" id="PTHR11886">
    <property type="entry name" value="DYNEIN LIGHT CHAIN"/>
    <property type="match status" value="1"/>
</dbReference>
<comment type="subcellular location">
    <subcellularLocation>
        <location evidence="1 9">Cytoplasm</location>
        <location evidence="1 9">Cytoskeleton</location>
    </subcellularLocation>
</comment>
<keyword evidence="4 9" id="KW-0493">Microtubule</keyword>
<dbReference type="SMART" id="SM01375">
    <property type="entry name" value="Dynein_light"/>
    <property type="match status" value="1"/>
</dbReference>
<dbReference type="OrthoDB" id="10033309at2759"/>
<keyword evidence="9" id="KW-0813">Transport</keyword>
<dbReference type="GO" id="GO:0007017">
    <property type="term" value="P:microtubule-based process"/>
    <property type="evidence" value="ECO:0007669"/>
    <property type="project" value="InterPro"/>
</dbReference>
<evidence type="ECO:0000256" key="4">
    <source>
        <dbReference type="ARBA" id="ARBA00022701"/>
    </source>
</evidence>
<evidence type="ECO:0000313" key="11">
    <source>
        <dbReference type="Proteomes" id="UP001150538"/>
    </source>
</evidence>
<dbReference type="GO" id="GO:0005868">
    <property type="term" value="C:cytoplasmic dynein complex"/>
    <property type="evidence" value="ECO:0007669"/>
    <property type="project" value="TreeGrafter"/>
</dbReference>
<dbReference type="EMBL" id="JANBPU010000093">
    <property type="protein sequence ID" value="KAJ1916745.1"/>
    <property type="molecule type" value="Genomic_DNA"/>
</dbReference>
<dbReference type="PANTHER" id="PTHR11886:SF35">
    <property type="entry name" value="DYNEIN LIGHT CHAIN"/>
    <property type="match status" value="1"/>
</dbReference>
<comment type="caution">
    <text evidence="10">The sequence shown here is derived from an EMBL/GenBank/DDBJ whole genome shotgun (WGS) entry which is preliminary data.</text>
</comment>
<gene>
    <name evidence="10" type="primary">DLC1</name>
    <name evidence="10" type="ORF">H4219_003615</name>
</gene>
<evidence type="ECO:0000256" key="9">
    <source>
        <dbReference type="RuleBase" id="RU365010"/>
    </source>
</evidence>
<dbReference type="InterPro" id="IPR019763">
    <property type="entry name" value="Dynein_light_1/2_CS"/>
</dbReference>
<sequence length="109" mass="12079">MSDAKVESPAAANAPANGTKPVERKVVVKSVDMSDEMRTDAIKIITDAFDANTIEKDIAANIKRECDRKFGATWHVIVGRNFGSYVTHETKHFLFLYVDQTAVMIFKSG</sequence>
<keyword evidence="5 9" id="KW-0243">Dynein</keyword>
<dbReference type="Gene3D" id="3.30.740.10">
    <property type="entry name" value="Protein Inhibitor Of Neuronal Nitric Oxide Synthase"/>
    <property type="match status" value="1"/>
</dbReference>
<dbReference type="AlphaFoldDB" id="A0A9W8DML5"/>
<evidence type="ECO:0000256" key="3">
    <source>
        <dbReference type="ARBA" id="ARBA00022490"/>
    </source>
</evidence>
<comment type="function">
    <text evidence="9">Acts as one of several non-catalytic accessory components of the cytoplasmic dynein complex that are thought to be involved in linking dynein to cargos and to adapter proteins that regulate dynein function. Cytoplasmic dynein acts as a motor for the intracellular retrograde motility of vesicles and organelles along microtubules. May play a role in changing or maintaining the spatial distribution of cytoskeletal structures.</text>
</comment>
<keyword evidence="3 9" id="KW-0963">Cytoplasm</keyword>
<protein>
    <recommendedName>
        <fullName evidence="9">Dynein light chain</fullName>
    </recommendedName>
</protein>
<keyword evidence="6 9" id="KW-0505">Motor protein</keyword>
<evidence type="ECO:0000256" key="6">
    <source>
        <dbReference type="ARBA" id="ARBA00023175"/>
    </source>
</evidence>
<evidence type="ECO:0000313" key="10">
    <source>
        <dbReference type="EMBL" id="KAJ1916745.1"/>
    </source>
</evidence>
<dbReference type="GO" id="GO:0005874">
    <property type="term" value="C:microtubule"/>
    <property type="evidence" value="ECO:0007669"/>
    <property type="project" value="UniProtKB-KW"/>
</dbReference>
<comment type="subunit">
    <text evidence="9">Cytoplasmic dynein consists of two catalytic heavy chains (HCs) and a number of non-catalytic subunits which present intermediate chains (ICs), light intermediate chains (LICs) and light chains (LCs).</text>
</comment>
<dbReference type="Pfam" id="PF01221">
    <property type="entry name" value="Dynein_light"/>
    <property type="match status" value="1"/>
</dbReference>
<dbReference type="InterPro" id="IPR037177">
    <property type="entry name" value="DLC_sf"/>
</dbReference>
<reference evidence="10" key="1">
    <citation type="submission" date="2022-07" db="EMBL/GenBank/DDBJ databases">
        <title>Phylogenomic reconstructions and comparative analyses of Kickxellomycotina fungi.</title>
        <authorList>
            <person name="Reynolds N.K."/>
            <person name="Stajich J.E."/>
            <person name="Barry K."/>
            <person name="Grigoriev I.V."/>
            <person name="Crous P."/>
            <person name="Smith M.E."/>
        </authorList>
    </citation>
    <scope>NUCLEOTIDE SEQUENCE</scope>
    <source>
        <strain evidence="10">NBRC 100468</strain>
    </source>
</reference>
<evidence type="ECO:0000256" key="5">
    <source>
        <dbReference type="ARBA" id="ARBA00023017"/>
    </source>
</evidence>
<dbReference type="PROSITE" id="PS01239">
    <property type="entry name" value="DYNEIN_LIGHT_1"/>
    <property type="match status" value="1"/>
</dbReference>
<evidence type="ECO:0000256" key="7">
    <source>
        <dbReference type="ARBA" id="ARBA00023212"/>
    </source>
</evidence>
<dbReference type="SUPFAM" id="SSF54648">
    <property type="entry name" value="DLC"/>
    <property type="match status" value="1"/>
</dbReference>
<evidence type="ECO:0000256" key="1">
    <source>
        <dbReference type="ARBA" id="ARBA00004245"/>
    </source>
</evidence>
<organism evidence="10 11">
    <name type="scientific">Mycoemilia scoparia</name>
    <dbReference type="NCBI Taxonomy" id="417184"/>
    <lineage>
        <taxon>Eukaryota</taxon>
        <taxon>Fungi</taxon>
        <taxon>Fungi incertae sedis</taxon>
        <taxon>Zoopagomycota</taxon>
        <taxon>Kickxellomycotina</taxon>
        <taxon>Kickxellomycetes</taxon>
        <taxon>Kickxellales</taxon>
        <taxon>Kickxellaceae</taxon>
        <taxon>Mycoemilia</taxon>
    </lineage>
</organism>
<comment type="function">
    <text evidence="8">Acts as one of several non-catalytic accessory components of the cytoplasmic dynein complex that are thought to be involved in linking dynein to cargos and to adapter proteins that regulate dynein function. Cytoplasmic dynein 1 acts as a motor for the intracellular retrograde motility of vesicles and organelles along microtubules. May play a role in changing or maintaining the spatial distribution of cytoskeletal structures. Also a component of the nuclear pore complex.</text>
</comment>
<dbReference type="Proteomes" id="UP001150538">
    <property type="component" value="Unassembled WGS sequence"/>
</dbReference>
<comment type="similarity">
    <text evidence="2 9">Belongs to the dynein light chain family.</text>
</comment>
<keyword evidence="7 9" id="KW-0206">Cytoskeleton</keyword>
<keyword evidence="11" id="KW-1185">Reference proteome</keyword>
<name>A0A9W8DML5_9FUNG</name>
<dbReference type="InterPro" id="IPR001372">
    <property type="entry name" value="Dynein_light_chain_typ-1/2"/>
</dbReference>
<proteinExistence type="inferred from homology"/>
<dbReference type="FunFam" id="3.30.740.10:FF:000001">
    <property type="entry name" value="Dynein light chain"/>
    <property type="match status" value="1"/>
</dbReference>